<feature type="compositionally biased region" description="Polar residues" evidence="5">
    <location>
        <begin position="521"/>
        <end position="535"/>
    </location>
</feature>
<keyword evidence="3 4" id="KW-0624">Polysaccharide degradation</keyword>
<evidence type="ECO:0000256" key="3">
    <source>
        <dbReference type="ARBA" id="ARBA00023326"/>
    </source>
</evidence>
<protein>
    <recommendedName>
        <fullName evidence="4">Beta-amylase</fullName>
        <ecNumber evidence="4">3.2.1.2</ecNumber>
    </recommendedName>
</protein>
<evidence type="ECO:0000313" key="6">
    <source>
        <dbReference type="EMBL" id="MBX35446.1"/>
    </source>
</evidence>
<sequence length="535" mass="59536">MEVSVIGSSCQAKICKRKVAYREQKFCCIPRGPNSVSFFDPTTRMMNSRLRFTLNAAAQTDPLRTDSVSGRGSARTSKSIDGVRLFVGLPLDVVSDCHTINHARAIAVGLKALKLLGVEGVELPVWWGIAEKEAMGKYEWSGYLALAEMVQSAGLKLHVSLCFHASKQPKIPLPEWVSRIGESEPSIFYADRSGQHCRGCLSLAVDDLPVLDGKTPVQVYQEFCESFKSSFSCFMGSTITGITMGLGPDGELRYPSHHQLAGSGKILGVGDFQCYDKNMLNLLKQHAESSGNPLWGLGGPHDAPRYDQLPHSNNFFKDHFGSWESAYGNFFLLWYSSRLLLHGDRLLTLASNAFSDTDLRVYGKVPLMHQWYKTRSHASELTAGFHNTVDRDGYQAVAEIFAKNSCKMILPGMDLSDEHQPQESFSSPELLLEQIRAACRKHRVEVSGQNSSVSKTPHSFEQIKKNILGENILDLFTYQRMGADFFSPEHFPSFTAFVRSLNQLELHSDDLPHEEEDVAESQHQGSESSIQMQGV</sequence>
<dbReference type="EMBL" id="GGEC01054962">
    <property type="protein sequence ID" value="MBX35446.1"/>
    <property type="molecule type" value="Transcribed_RNA"/>
</dbReference>
<evidence type="ECO:0000256" key="4">
    <source>
        <dbReference type="RuleBase" id="RU000509"/>
    </source>
</evidence>
<dbReference type="EC" id="3.2.1.2" evidence="4"/>
<dbReference type="Gene3D" id="3.20.20.80">
    <property type="entry name" value="Glycosidases"/>
    <property type="match status" value="1"/>
</dbReference>
<keyword evidence="4" id="KW-0326">Glycosidase</keyword>
<comment type="similarity">
    <text evidence="1 4">Belongs to the glycosyl hydrolase 14 family.</text>
</comment>
<organism evidence="6">
    <name type="scientific">Rhizophora mucronata</name>
    <name type="common">Asiatic mangrove</name>
    <dbReference type="NCBI Taxonomy" id="61149"/>
    <lineage>
        <taxon>Eukaryota</taxon>
        <taxon>Viridiplantae</taxon>
        <taxon>Streptophyta</taxon>
        <taxon>Embryophyta</taxon>
        <taxon>Tracheophyta</taxon>
        <taxon>Spermatophyta</taxon>
        <taxon>Magnoliopsida</taxon>
        <taxon>eudicotyledons</taxon>
        <taxon>Gunneridae</taxon>
        <taxon>Pentapetalae</taxon>
        <taxon>rosids</taxon>
        <taxon>fabids</taxon>
        <taxon>Malpighiales</taxon>
        <taxon>Rhizophoraceae</taxon>
        <taxon>Rhizophora</taxon>
    </lineage>
</organism>
<proteinExistence type="inferred from homology"/>
<dbReference type="AlphaFoldDB" id="A0A2P2MZ25"/>
<dbReference type="PANTHER" id="PTHR31352">
    <property type="entry name" value="BETA-AMYLASE 1, CHLOROPLASTIC"/>
    <property type="match status" value="1"/>
</dbReference>
<keyword evidence="2 4" id="KW-0119">Carbohydrate metabolism</keyword>
<accession>A0A2P2MZ25</accession>
<evidence type="ECO:0000256" key="5">
    <source>
        <dbReference type="SAM" id="MobiDB-lite"/>
    </source>
</evidence>
<dbReference type="GO" id="GO:0016161">
    <property type="term" value="F:beta-amylase activity"/>
    <property type="evidence" value="ECO:0007669"/>
    <property type="project" value="UniProtKB-EC"/>
</dbReference>
<dbReference type="PRINTS" id="PR00750">
    <property type="entry name" value="BETAAMYLASE"/>
</dbReference>
<dbReference type="InterPro" id="IPR001554">
    <property type="entry name" value="Glyco_hydro_14"/>
</dbReference>
<dbReference type="PANTHER" id="PTHR31352:SF3">
    <property type="entry name" value="INACTIVE BETA-AMYLASE 9"/>
    <property type="match status" value="1"/>
</dbReference>
<keyword evidence="4" id="KW-0378">Hydrolase</keyword>
<comment type="catalytic activity">
    <reaction evidence="4">
        <text>Hydrolysis of (1-&gt;4)-alpha-D-glucosidic linkages in polysaccharides so as to remove successive maltose units from the non-reducing ends of the chains.</text>
        <dbReference type="EC" id="3.2.1.2"/>
    </reaction>
</comment>
<evidence type="ECO:0000256" key="1">
    <source>
        <dbReference type="ARBA" id="ARBA00005652"/>
    </source>
</evidence>
<reference evidence="6" key="1">
    <citation type="submission" date="2018-02" db="EMBL/GenBank/DDBJ databases">
        <title>Rhizophora mucronata_Transcriptome.</title>
        <authorList>
            <person name="Meera S.P."/>
            <person name="Sreeshan A."/>
            <person name="Augustine A."/>
        </authorList>
    </citation>
    <scope>NUCLEOTIDE SEQUENCE</scope>
    <source>
        <tissue evidence="6">Leaf</tissue>
    </source>
</reference>
<dbReference type="GO" id="GO:0000272">
    <property type="term" value="P:polysaccharide catabolic process"/>
    <property type="evidence" value="ECO:0007669"/>
    <property type="project" value="UniProtKB-KW"/>
</dbReference>
<dbReference type="Pfam" id="PF01373">
    <property type="entry name" value="Glyco_hydro_14"/>
    <property type="match status" value="1"/>
</dbReference>
<feature type="region of interest" description="Disordered" evidence="5">
    <location>
        <begin position="513"/>
        <end position="535"/>
    </location>
</feature>
<evidence type="ECO:0000256" key="2">
    <source>
        <dbReference type="ARBA" id="ARBA00023277"/>
    </source>
</evidence>
<dbReference type="SUPFAM" id="SSF51445">
    <property type="entry name" value="(Trans)glycosidases"/>
    <property type="match status" value="1"/>
</dbReference>
<name>A0A2P2MZ25_RHIMU</name>
<dbReference type="InterPro" id="IPR017853">
    <property type="entry name" value="GH"/>
</dbReference>